<dbReference type="CDD" id="cd12152">
    <property type="entry name" value="F1-ATPase_delta"/>
    <property type="match status" value="1"/>
</dbReference>
<evidence type="ECO:0000256" key="2">
    <source>
        <dbReference type="ARBA" id="ARBA00004184"/>
    </source>
</evidence>
<name>A0A953HPC5_9BACT</name>
<evidence type="ECO:0000256" key="3">
    <source>
        <dbReference type="ARBA" id="ARBA00005712"/>
    </source>
</evidence>
<reference evidence="11" key="1">
    <citation type="submission" date="2021-06" db="EMBL/GenBank/DDBJ databases">
        <title>44 bacteria genomes isolated from Dapeng, Shenzhen.</title>
        <authorList>
            <person name="Zheng W."/>
            <person name="Yu S."/>
            <person name="Huang Y."/>
        </authorList>
    </citation>
    <scope>NUCLEOTIDE SEQUENCE</scope>
    <source>
        <strain evidence="11">DP5N28-2</strain>
    </source>
</reference>
<dbReference type="AlphaFoldDB" id="A0A953HPC5"/>
<keyword evidence="12" id="KW-1185">Reference proteome</keyword>
<keyword evidence="6" id="KW-0472">Membrane</keyword>
<dbReference type="PANTHER" id="PTHR13822:SF10">
    <property type="entry name" value="ATP SYNTHASE EPSILON CHAIN, CHLOROPLASTIC"/>
    <property type="match status" value="1"/>
</dbReference>
<evidence type="ECO:0000313" key="12">
    <source>
        <dbReference type="Proteomes" id="UP000753961"/>
    </source>
</evidence>
<evidence type="ECO:0000256" key="4">
    <source>
        <dbReference type="ARBA" id="ARBA00022448"/>
    </source>
</evidence>
<dbReference type="NCBIfam" id="TIGR01216">
    <property type="entry name" value="ATP_synt_epsi"/>
    <property type="match status" value="1"/>
</dbReference>
<keyword evidence="7 9" id="KW-0139">CF(1)</keyword>
<comment type="subcellular location">
    <subcellularLocation>
        <location evidence="2">Endomembrane system</location>
        <topology evidence="2">Peripheral membrane protein</topology>
    </subcellularLocation>
</comment>
<dbReference type="GO" id="GO:0045259">
    <property type="term" value="C:proton-transporting ATP synthase complex"/>
    <property type="evidence" value="ECO:0007669"/>
    <property type="project" value="UniProtKB-KW"/>
</dbReference>
<keyword evidence="4 9" id="KW-0813">Transport</keyword>
<dbReference type="GO" id="GO:0012505">
    <property type="term" value="C:endomembrane system"/>
    <property type="evidence" value="ECO:0007669"/>
    <property type="project" value="UniProtKB-SubCell"/>
</dbReference>
<dbReference type="Gene3D" id="2.60.15.10">
    <property type="entry name" value="F0F1 ATP synthase delta/epsilon subunit, N-terminal"/>
    <property type="match status" value="1"/>
</dbReference>
<dbReference type="InterPro" id="IPR020546">
    <property type="entry name" value="ATP_synth_F1_dsu/esu_N"/>
</dbReference>
<sequence>MLLDVITPDEKLFSGEIESVTVPGINGQFQILNNHAPIVSALTKGRVQIKKSNGEMESFLIDQGFVELLQNEVSLLVHTPKEEAESK</sequence>
<accession>A0A953HPC5</accession>
<keyword evidence="5 9" id="KW-0406">Ion transport</keyword>
<evidence type="ECO:0000256" key="9">
    <source>
        <dbReference type="RuleBase" id="RU003656"/>
    </source>
</evidence>
<dbReference type="RefSeq" id="WP_222579881.1">
    <property type="nucleotide sequence ID" value="NZ_JAHVHU010000008.1"/>
</dbReference>
<evidence type="ECO:0000256" key="5">
    <source>
        <dbReference type="ARBA" id="ARBA00023065"/>
    </source>
</evidence>
<gene>
    <name evidence="11" type="primary">atpC</name>
    <name evidence="11" type="ORF">KUV50_09390</name>
</gene>
<evidence type="ECO:0000256" key="6">
    <source>
        <dbReference type="ARBA" id="ARBA00023136"/>
    </source>
</evidence>
<dbReference type="InterPro" id="IPR036771">
    <property type="entry name" value="ATPsynth_dsu/esu_N"/>
</dbReference>
<evidence type="ECO:0000259" key="10">
    <source>
        <dbReference type="Pfam" id="PF02823"/>
    </source>
</evidence>
<dbReference type="Pfam" id="PF02823">
    <property type="entry name" value="ATP-synt_DE_N"/>
    <property type="match status" value="1"/>
</dbReference>
<evidence type="ECO:0000256" key="1">
    <source>
        <dbReference type="ARBA" id="ARBA00003543"/>
    </source>
</evidence>
<protein>
    <submittedName>
        <fullName evidence="11">ATP synthase F1 subunit epsilon</fullName>
    </submittedName>
</protein>
<comment type="function">
    <text evidence="1">Produces ATP from ADP in the presence of a proton gradient across the membrane.</text>
</comment>
<dbReference type="InterPro" id="IPR001469">
    <property type="entry name" value="ATP_synth_F1_dsu/esu"/>
</dbReference>
<comment type="subunit">
    <text evidence="9">F-type ATPases have 2 components, CF(1) - the catalytic core - and CF(0) - the membrane proton channel. CF(1) has five subunits: alpha(3), beta(3), gamma(1), delta(1), epsilon(1). CF(0) has three main subunits: a, b and c.</text>
</comment>
<dbReference type="Proteomes" id="UP000753961">
    <property type="component" value="Unassembled WGS sequence"/>
</dbReference>
<keyword evidence="8 9" id="KW-0066">ATP synthesis</keyword>
<proteinExistence type="inferred from homology"/>
<evidence type="ECO:0000256" key="8">
    <source>
        <dbReference type="ARBA" id="ARBA00023310"/>
    </source>
</evidence>
<dbReference type="SUPFAM" id="SSF51344">
    <property type="entry name" value="Epsilon subunit of F1F0-ATP synthase N-terminal domain"/>
    <property type="match status" value="1"/>
</dbReference>
<evidence type="ECO:0000313" key="11">
    <source>
        <dbReference type="EMBL" id="MBY5958343.1"/>
    </source>
</evidence>
<comment type="caution">
    <text evidence="11">The sequence shown here is derived from an EMBL/GenBank/DDBJ whole genome shotgun (WGS) entry which is preliminary data.</text>
</comment>
<dbReference type="PANTHER" id="PTHR13822">
    <property type="entry name" value="ATP SYNTHASE DELTA/EPSILON CHAIN"/>
    <property type="match status" value="1"/>
</dbReference>
<feature type="domain" description="ATP synthase F1 complex delta/epsilon subunit N-terminal" evidence="10">
    <location>
        <begin position="3"/>
        <end position="78"/>
    </location>
</feature>
<dbReference type="EMBL" id="JAHVHU010000008">
    <property type="protein sequence ID" value="MBY5958343.1"/>
    <property type="molecule type" value="Genomic_DNA"/>
</dbReference>
<organism evidence="11 12">
    <name type="scientific">Membranihabitans marinus</name>
    <dbReference type="NCBI Taxonomy" id="1227546"/>
    <lineage>
        <taxon>Bacteria</taxon>
        <taxon>Pseudomonadati</taxon>
        <taxon>Bacteroidota</taxon>
        <taxon>Saprospiria</taxon>
        <taxon>Saprospirales</taxon>
        <taxon>Saprospiraceae</taxon>
        <taxon>Membranihabitans</taxon>
    </lineage>
</organism>
<evidence type="ECO:0000256" key="7">
    <source>
        <dbReference type="ARBA" id="ARBA00023196"/>
    </source>
</evidence>
<comment type="similarity">
    <text evidence="3 9">Belongs to the ATPase epsilon chain family.</text>
</comment>
<dbReference type="GO" id="GO:0046933">
    <property type="term" value="F:proton-transporting ATP synthase activity, rotational mechanism"/>
    <property type="evidence" value="ECO:0007669"/>
    <property type="project" value="InterPro"/>
</dbReference>